<name>A0A7S3E1N7_9CHLO</name>
<dbReference type="EMBL" id="HBHV01003721">
    <property type="protein sequence ID" value="CAE0013043.1"/>
    <property type="molecule type" value="Transcribed_RNA"/>
</dbReference>
<protein>
    <recommendedName>
        <fullName evidence="5">UVR domain-containing protein</fullName>
    </recommendedName>
</protein>
<gene>
    <name evidence="4" type="ORF">PPRO1316_LOCUS2548</name>
</gene>
<feature type="compositionally biased region" description="Basic residues" evidence="1">
    <location>
        <begin position="39"/>
        <end position="49"/>
    </location>
</feature>
<feature type="domain" description="UVR" evidence="2">
    <location>
        <begin position="100"/>
        <end position="126"/>
    </location>
</feature>
<evidence type="ECO:0000259" key="3">
    <source>
        <dbReference type="Pfam" id="PF13474"/>
    </source>
</evidence>
<proteinExistence type="predicted"/>
<dbReference type="SUPFAM" id="SSF54427">
    <property type="entry name" value="NTF2-like"/>
    <property type="match status" value="1"/>
</dbReference>
<dbReference type="AlphaFoldDB" id="A0A7S3E1N7"/>
<dbReference type="PANTHER" id="PTHR34957">
    <property type="entry name" value="NUCLEAR TRANSPORT FACTOR 2 (NTF2) FAMILY PROTEIN"/>
    <property type="match status" value="1"/>
</dbReference>
<evidence type="ECO:0008006" key="5">
    <source>
        <dbReference type="Google" id="ProtNLM"/>
    </source>
</evidence>
<feature type="region of interest" description="Disordered" evidence="1">
    <location>
        <begin position="18"/>
        <end position="103"/>
    </location>
</feature>
<dbReference type="InterPro" id="IPR032710">
    <property type="entry name" value="NTF2-like_dom_sf"/>
</dbReference>
<reference evidence="4" key="1">
    <citation type="submission" date="2021-01" db="EMBL/GenBank/DDBJ databases">
        <authorList>
            <person name="Corre E."/>
            <person name="Pelletier E."/>
            <person name="Niang G."/>
            <person name="Scheremetjew M."/>
            <person name="Finn R."/>
            <person name="Kale V."/>
            <person name="Holt S."/>
            <person name="Cochrane G."/>
            <person name="Meng A."/>
            <person name="Brown T."/>
            <person name="Cohen L."/>
        </authorList>
    </citation>
    <scope>NUCLEOTIDE SEQUENCE</scope>
    <source>
        <strain evidence="4">RCC2336</strain>
    </source>
</reference>
<evidence type="ECO:0000259" key="2">
    <source>
        <dbReference type="Pfam" id="PF02151"/>
    </source>
</evidence>
<evidence type="ECO:0000256" key="1">
    <source>
        <dbReference type="SAM" id="MobiDB-lite"/>
    </source>
</evidence>
<dbReference type="Pfam" id="PF02151">
    <property type="entry name" value="UVR"/>
    <property type="match status" value="1"/>
</dbReference>
<dbReference type="Pfam" id="PF13474">
    <property type="entry name" value="SnoaL_3"/>
    <property type="match status" value="1"/>
</dbReference>
<dbReference type="InterPro" id="IPR001943">
    <property type="entry name" value="UVR_dom"/>
</dbReference>
<feature type="domain" description="SnoaL-like" evidence="3">
    <location>
        <begin position="136"/>
        <end position="256"/>
    </location>
</feature>
<dbReference type="InterPro" id="IPR037401">
    <property type="entry name" value="SnoaL-like"/>
</dbReference>
<dbReference type="Gene3D" id="3.10.450.50">
    <property type="match status" value="1"/>
</dbReference>
<dbReference type="PANTHER" id="PTHR34957:SF1">
    <property type="entry name" value="NUCLEAR TRANSPORT FACTOR 2 (NTF2) FAMILY PROTEIN"/>
    <property type="match status" value="1"/>
</dbReference>
<feature type="compositionally biased region" description="Low complexity" evidence="1">
    <location>
        <begin position="74"/>
        <end position="88"/>
    </location>
</feature>
<sequence length="258" mass="27723">MTVVTTLKSLMLVHRSLPHSSSNYRRRAGGAPPPPVPGSRRRNPRRLSHIHNALGPSNEGGGLGSDPANPRGIASSGSSASSQPDGDSNNTQAATRTTMRQIKQQLQAAVDREDYAEAAVLRDKLGEMGGEAINAVEEANAAFYRAFEAMNFNDMEQVWGFGDHVQCIHPGTGCIAGREDVLNSWRHIFAPAAAGAPGLQIDVTDVRVRISDAMAFVTCTERVDAAETGGKLAATNIFEYDSDNKCWRMVMHHASPCP</sequence>
<organism evidence="4">
    <name type="scientific">Pycnococcus provasolii</name>
    <dbReference type="NCBI Taxonomy" id="41880"/>
    <lineage>
        <taxon>Eukaryota</taxon>
        <taxon>Viridiplantae</taxon>
        <taxon>Chlorophyta</taxon>
        <taxon>Pseudoscourfieldiophyceae</taxon>
        <taxon>Pseudoscourfieldiales</taxon>
        <taxon>Pycnococcaceae</taxon>
        <taxon>Pycnococcus</taxon>
    </lineage>
</organism>
<accession>A0A7S3E1N7</accession>
<feature type="compositionally biased region" description="Polar residues" evidence="1">
    <location>
        <begin position="89"/>
        <end position="103"/>
    </location>
</feature>
<evidence type="ECO:0000313" key="4">
    <source>
        <dbReference type="EMBL" id="CAE0013043.1"/>
    </source>
</evidence>